<gene>
    <name evidence="2" type="ORF">CVT26_002609</name>
</gene>
<evidence type="ECO:0000313" key="3">
    <source>
        <dbReference type="Proteomes" id="UP000284706"/>
    </source>
</evidence>
<keyword evidence="1" id="KW-0472">Membrane</keyword>
<comment type="caution">
    <text evidence="2">The sequence shown here is derived from an EMBL/GenBank/DDBJ whole genome shotgun (WGS) entry which is preliminary data.</text>
</comment>
<keyword evidence="1" id="KW-1133">Transmembrane helix</keyword>
<feature type="transmembrane region" description="Helical" evidence="1">
    <location>
        <begin position="69"/>
        <end position="88"/>
    </location>
</feature>
<dbReference type="AlphaFoldDB" id="A0A409VF73"/>
<evidence type="ECO:0000313" key="2">
    <source>
        <dbReference type="EMBL" id="PPQ64891.1"/>
    </source>
</evidence>
<accession>A0A409VF73</accession>
<keyword evidence="3" id="KW-1185">Reference proteome</keyword>
<dbReference type="EMBL" id="NHYE01005661">
    <property type="protein sequence ID" value="PPQ64891.1"/>
    <property type="molecule type" value="Genomic_DNA"/>
</dbReference>
<reference evidence="2 3" key="1">
    <citation type="journal article" date="2018" name="Evol. Lett.">
        <title>Horizontal gene cluster transfer increased hallucinogenic mushroom diversity.</title>
        <authorList>
            <person name="Reynolds H.T."/>
            <person name="Vijayakumar V."/>
            <person name="Gluck-Thaler E."/>
            <person name="Korotkin H.B."/>
            <person name="Matheny P.B."/>
            <person name="Slot J.C."/>
        </authorList>
    </citation>
    <scope>NUCLEOTIDE SEQUENCE [LARGE SCALE GENOMIC DNA]</scope>
    <source>
        <strain evidence="2 3">SRW20</strain>
    </source>
</reference>
<feature type="transmembrane region" description="Helical" evidence="1">
    <location>
        <begin position="38"/>
        <end position="57"/>
    </location>
</feature>
<keyword evidence="1" id="KW-0812">Transmembrane</keyword>
<proteinExistence type="predicted"/>
<dbReference type="Proteomes" id="UP000284706">
    <property type="component" value="Unassembled WGS sequence"/>
</dbReference>
<sequence length="170" mass="19320">MLKVVVPAWIYSLLIRPLLSSALKSIGGQVVWIKISGPTAYVSILLCLDFFYLLLLFDHPPVQISSRPQLLQLWLWSSFISSAVYFIILNHMRTIPISSTLMTSLEWMRPCPASSHIRSVYTLTPLKITSQSAFIRHIYSSLHRSRWLMCQQRLISCSSSGESLSPACDF</sequence>
<organism evidence="2 3">
    <name type="scientific">Gymnopilus dilepis</name>
    <dbReference type="NCBI Taxonomy" id="231916"/>
    <lineage>
        <taxon>Eukaryota</taxon>
        <taxon>Fungi</taxon>
        <taxon>Dikarya</taxon>
        <taxon>Basidiomycota</taxon>
        <taxon>Agaricomycotina</taxon>
        <taxon>Agaricomycetes</taxon>
        <taxon>Agaricomycetidae</taxon>
        <taxon>Agaricales</taxon>
        <taxon>Agaricineae</taxon>
        <taxon>Hymenogastraceae</taxon>
        <taxon>Gymnopilus</taxon>
    </lineage>
</organism>
<protein>
    <submittedName>
        <fullName evidence="2">Uncharacterized protein</fullName>
    </submittedName>
</protein>
<dbReference type="InParanoid" id="A0A409VF73"/>
<name>A0A409VF73_9AGAR</name>
<evidence type="ECO:0000256" key="1">
    <source>
        <dbReference type="SAM" id="Phobius"/>
    </source>
</evidence>